<dbReference type="EMBL" id="JACLYY010000001">
    <property type="protein sequence ID" value="MBM6736531.1"/>
    <property type="molecule type" value="Genomic_DNA"/>
</dbReference>
<evidence type="ECO:0000313" key="3">
    <source>
        <dbReference type="EMBL" id="MBM6736531.1"/>
    </source>
</evidence>
<evidence type="ECO:0000256" key="1">
    <source>
        <dbReference type="ARBA" id="ARBA00022679"/>
    </source>
</evidence>
<feature type="domain" description="Glycosyl transferase family 1" evidence="2">
    <location>
        <begin position="198"/>
        <end position="315"/>
    </location>
</feature>
<dbReference type="SUPFAM" id="SSF53756">
    <property type="entry name" value="UDP-Glycosyltransferase/glycogen phosphorylase"/>
    <property type="match status" value="1"/>
</dbReference>
<keyword evidence="1" id="KW-0808">Transferase</keyword>
<gene>
    <name evidence="3" type="ORF">H7U36_00205</name>
</gene>
<protein>
    <submittedName>
        <fullName evidence="3">Glycosyltransferase family 4 protein</fullName>
    </submittedName>
</protein>
<dbReference type="PANTHER" id="PTHR46401">
    <property type="entry name" value="GLYCOSYLTRANSFERASE WBBK-RELATED"/>
    <property type="match status" value="1"/>
</dbReference>
<organism evidence="3 4">
    <name type="scientific">Faecalicatena fissicatena</name>
    <dbReference type="NCBI Taxonomy" id="290055"/>
    <lineage>
        <taxon>Bacteria</taxon>
        <taxon>Bacillati</taxon>
        <taxon>Bacillota</taxon>
        <taxon>Clostridia</taxon>
        <taxon>Lachnospirales</taxon>
        <taxon>Lachnospiraceae</taxon>
        <taxon>Faecalicatena</taxon>
    </lineage>
</organism>
<evidence type="ECO:0000259" key="2">
    <source>
        <dbReference type="Pfam" id="PF00534"/>
    </source>
</evidence>
<dbReference type="Pfam" id="PF00534">
    <property type="entry name" value="Glycos_transf_1"/>
    <property type="match status" value="1"/>
</dbReference>
<proteinExistence type="predicted"/>
<evidence type="ECO:0000313" key="4">
    <source>
        <dbReference type="Proteomes" id="UP000716906"/>
    </source>
</evidence>
<dbReference type="Proteomes" id="UP000716906">
    <property type="component" value="Unassembled WGS sequence"/>
</dbReference>
<dbReference type="RefSeq" id="WP_033124826.1">
    <property type="nucleotide sequence ID" value="NZ_JACLYY010000001.1"/>
</dbReference>
<dbReference type="InterPro" id="IPR001296">
    <property type="entry name" value="Glyco_trans_1"/>
</dbReference>
<keyword evidence="4" id="KW-1185">Reference proteome</keyword>
<comment type="caution">
    <text evidence="3">The sequence shown here is derived from an EMBL/GenBank/DDBJ whole genome shotgun (WGS) entry which is preliminary data.</text>
</comment>
<reference evidence="3 4" key="1">
    <citation type="journal article" date="2021" name="Sci. Rep.">
        <title>The distribution of antibiotic resistance genes in chicken gut microbiota commensals.</title>
        <authorList>
            <person name="Juricova H."/>
            <person name="Matiasovicova J."/>
            <person name="Kubasova T."/>
            <person name="Cejkova D."/>
            <person name="Rychlik I."/>
        </authorList>
    </citation>
    <scope>NUCLEOTIDE SEQUENCE [LARGE SCALE GENOMIC DNA]</scope>
    <source>
        <strain evidence="3 4">An773</strain>
    </source>
</reference>
<name>A0ABS2E4J4_9FIRM</name>
<dbReference type="Gene3D" id="3.40.50.2000">
    <property type="entry name" value="Glycogen Phosphorylase B"/>
    <property type="match status" value="1"/>
</dbReference>
<sequence length="346" mass="40462">MKVSKNMIVTDTVPGPGWNFDSILAELTGERWTASHGGLKYKLSGRKEKIRRYINFLIFPFRLFLHRNEIDNLIALQQYYGIFYAFYCLLFHVKKKNYCMVMTFIYNRRKGAAGALQYRFIKKIINSKYLDCIVVYSEYEKKYYEKLFGVPAGKLLSCRLGLEDLTGGIKRKKTEPYILSAGRSNRDYEFLFRALRGHPYEVKIVCDSIDRKTEENFTVYKNTYYEDFFQMIAECFCVVIALKDKRISSGQLVILQAKQFAKPVIVTESRAVEEYIKDGVDGFIIRKSEGELVEKICMLSEDPILYRRMCEASRKSYENSFSLYALGEQIVNCLKKTGRLYDENTR</sequence>
<dbReference type="PANTHER" id="PTHR46401:SF2">
    <property type="entry name" value="GLYCOSYLTRANSFERASE WBBK-RELATED"/>
    <property type="match status" value="1"/>
</dbReference>
<accession>A0ABS2E4J4</accession>